<dbReference type="EMBL" id="JANAVB010029419">
    <property type="protein sequence ID" value="KAJ6814951.1"/>
    <property type="molecule type" value="Genomic_DNA"/>
</dbReference>
<dbReference type="Proteomes" id="UP001140949">
    <property type="component" value="Unassembled WGS sequence"/>
</dbReference>
<organism evidence="1 2">
    <name type="scientific">Iris pallida</name>
    <name type="common">Sweet iris</name>
    <dbReference type="NCBI Taxonomy" id="29817"/>
    <lineage>
        <taxon>Eukaryota</taxon>
        <taxon>Viridiplantae</taxon>
        <taxon>Streptophyta</taxon>
        <taxon>Embryophyta</taxon>
        <taxon>Tracheophyta</taxon>
        <taxon>Spermatophyta</taxon>
        <taxon>Magnoliopsida</taxon>
        <taxon>Liliopsida</taxon>
        <taxon>Asparagales</taxon>
        <taxon>Iridaceae</taxon>
        <taxon>Iridoideae</taxon>
        <taxon>Irideae</taxon>
        <taxon>Iris</taxon>
    </lineage>
</organism>
<gene>
    <name evidence="1" type="ORF">M6B38_136605</name>
</gene>
<keyword evidence="2" id="KW-1185">Reference proteome</keyword>
<reference evidence="1" key="1">
    <citation type="journal article" date="2023" name="GigaByte">
        <title>Genome assembly of the bearded iris, Iris pallida Lam.</title>
        <authorList>
            <person name="Bruccoleri R.E."/>
            <person name="Oakeley E.J."/>
            <person name="Faust A.M.E."/>
            <person name="Altorfer M."/>
            <person name="Dessus-Babus S."/>
            <person name="Burckhardt D."/>
            <person name="Oertli M."/>
            <person name="Naumann U."/>
            <person name="Petersen F."/>
            <person name="Wong J."/>
        </authorList>
    </citation>
    <scope>NUCLEOTIDE SEQUENCE</scope>
    <source>
        <strain evidence="1">GSM-AAB239-AS_SAM_17_03QT</strain>
    </source>
</reference>
<reference evidence="1" key="2">
    <citation type="submission" date="2023-04" db="EMBL/GenBank/DDBJ databases">
        <authorList>
            <person name="Bruccoleri R.E."/>
            <person name="Oakeley E.J."/>
            <person name="Faust A.-M."/>
            <person name="Dessus-Babus S."/>
            <person name="Altorfer M."/>
            <person name="Burckhardt D."/>
            <person name="Oertli M."/>
            <person name="Naumann U."/>
            <person name="Petersen F."/>
            <person name="Wong J."/>
        </authorList>
    </citation>
    <scope>NUCLEOTIDE SEQUENCE</scope>
    <source>
        <strain evidence="1">GSM-AAB239-AS_SAM_17_03QT</strain>
        <tissue evidence="1">Leaf</tissue>
    </source>
</reference>
<proteinExistence type="predicted"/>
<protein>
    <submittedName>
        <fullName evidence="1">Uncharacterized protein</fullName>
    </submittedName>
</protein>
<evidence type="ECO:0000313" key="2">
    <source>
        <dbReference type="Proteomes" id="UP001140949"/>
    </source>
</evidence>
<sequence length="55" mass="6227">MHLCYRVDTHSHGHGRTCTSLSKFSRTVPGTPGPIQPGRKYWSYYGGTRYYGTFG</sequence>
<evidence type="ECO:0000313" key="1">
    <source>
        <dbReference type="EMBL" id="KAJ6814951.1"/>
    </source>
</evidence>
<dbReference type="AlphaFoldDB" id="A0AAX6FG38"/>
<comment type="caution">
    <text evidence="1">The sequence shown here is derived from an EMBL/GenBank/DDBJ whole genome shotgun (WGS) entry which is preliminary data.</text>
</comment>
<accession>A0AAX6FG38</accession>
<name>A0AAX6FG38_IRIPA</name>